<comment type="caution">
    <text evidence="28">The sequence shown here is derived from an EMBL/GenBank/DDBJ whole genome shotgun (WGS) entry which is preliminary data.</text>
</comment>
<dbReference type="SUPFAM" id="SSF55785">
    <property type="entry name" value="PYP-like sensor domain (PAS domain)"/>
    <property type="match status" value="2"/>
</dbReference>
<evidence type="ECO:0000256" key="20">
    <source>
        <dbReference type="PROSITE-ProRule" id="PRU00169"/>
    </source>
</evidence>
<dbReference type="Gene3D" id="1.20.120.160">
    <property type="entry name" value="HPT domain"/>
    <property type="match status" value="1"/>
</dbReference>
<dbReference type="NCBIfam" id="TIGR00836">
    <property type="entry name" value="amt"/>
    <property type="match status" value="1"/>
</dbReference>
<dbReference type="Pfam" id="PF00909">
    <property type="entry name" value="Ammonium_transp"/>
    <property type="match status" value="1"/>
</dbReference>
<evidence type="ECO:0000256" key="22">
    <source>
        <dbReference type="SAM" id="MobiDB-lite"/>
    </source>
</evidence>
<dbReference type="PRINTS" id="PR00344">
    <property type="entry name" value="BCTRLSENSOR"/>
</dbReference>
<dbReference type="Gene3D" id="3.30.565.10">
    <property type="entry name" value="Histidine kinase-like ATPase, C-terminal domain"/>
    <property type="match status" value="1"/>
</dbReference>
<evidence type="ECO:0000256" key="17">
    <source>
        <dbReference type="ARBA" id="ARBA00023177"/>
    </source>
</evidence>
<dbReference type="InterPro" id="IPR036890">
    <property type="entry name" value="HATPase_C_sf"/>
</dbReference>
<feature type="coiled-coil region" evidence="21">
    <location>
        <begin position="588"/>
        <end position="618"/>
    </location>
</feature>
<feature type="transmembrane region" description="Helical" evidence="23">
    <location>
        <begin position="58"/>
        <end position="78"/>
    </location>
</feature>
<feature type="transmembrane region" description="Helical" evidence="23">
    <location>
        <begin position="17"/>
        <end position="37"/>
    </location>
</feature>
<dbReference type="SMART" id="SM00448">
    <property type="entry name" value="REC"/>
    <property type="match status" value="1"/>
</dbReference>
<dbReference type="FunFam" id="1.10.287.130:FF:000038">
    <property type="entry name" value="Sensory transduction histidine kinase"/>
    <property type="match status" value="1"/>
</dbReference>
<keyword evidence="8 20" id="KW-0597">Phosphoprotein</keyword>
<evidence type="ECO:0000256" key="12">
    <source>
        <dbReference type="ARBA" id="ARBA00022777"/>
    </source>
</evidence>
<keyword evidence="11" id="KW-0547">Nucleotide-binding</keyword>
<keyword evidence="16 23" id="KW-0472">Membrane</keyword>
<evidence type="ECO:0000259" key="25">
    <source>
        <dbReference type="PROSITE" id="PS50110"/>
    </source>
</evidence>
<dbReference type="InterPro" id="IPR008207">
    <property type="entry name" value="Sig_transdc_His_kin_Hpt_dom"/>
</dbReference>
<dbReference type="CDD" id="cd16922">
    <property type="entry name" value="HATPase_EvgS-ArcB-TorS-like"/>
    <property type="match status" value="1"/>
</dbReference>
<evidence type="ECO:0000256" key="19">
    <source>
        <dbReference type="PROSITE-ProRule" id="PRU00110"/>
    </source>
</evidence>
<dbReference type="GO" id="GO:0005524">
    <property type="term" value="F:ATP binding"/>
    <property type="evidence" value="ECO:0007669"/>
    <property type="project" value="UniProtKB-KW"/>
</dbReference>
<dbReference type="InterPro" id="IPR004358">
    <property type="entry name" value="Sig_transdc_His_kin-like_C"/>
</dbReference>
<dbReference type="EMBL" id="VWOX01000003">
    <property type="protein sequence ID" value="KAA5545541.1"/>
    <property type="molecule type" value="Genomic_DNA"/>
</dbReference>
<protein>
    <recommendedName>
        <fullName evidence="4">histidine kinase</fullName>
        <ecNumber evidence="4">2.7.13.3</ecNumber>
    </recommendedName>
</protein>
<feature type="transmembrane region" description="Helical" evidence="23">
    <location>
        <begin position="270"/>
        <end position="290"/>
    </location>
</feature>
<dbReference type="Gene3D" id="3.40.50.2300">
    <property type="match status" value="1"/>
</dbReference>
<evidence type="ECO:0000259" key="24">
    <source>
        <dbReference type="PROSITE" id="PS50109"/>
    </source>
</evidence>
<evidence type="ECO:0000256" key="2">
    <source>
        <dbReference type="ARBA" id="ARBA00004429"/>
    </source>
</evidence>
<feature type="modified residue" description="Phosphohistidine" evidence="19">
    <location>
        <position position="1222"/>
    </location>
</feature>
<evidence type="ECO:0000313" key="28">
    <source>
        <dbReference type="EMBL" id="KAA5545541.1"/>
    </source>
</evidence>
<dbReference type="NCBIfam" id="TIGR00229">
    <property type="entry name" value="sensory_box"/>
    <property type="match status" value="2"/>
</dbReference>
<organism evidence="28 29">
    <name type="scientific">Roseiconus nitratireducens</name>
    <dbReference type="NCBI Taxonomy" id="2605748"/>
    <lineage>
        <taxon>Bacteria</taxon>
        <taxon>Pseudomonadati</taxon>
        <taxon>Planctomycetota</taxon>
        <taxon>Planctomycetia</taxon>
        <taxon>Pirellulales</taxon>
        <taxon>Pirellulaceae</taxon>
        <taxon>Roseiconus</taxon>
    </lineage>
</organism>
<evidence type="ECO:0000256" key="8">
    <source>
        <dbReference type="ARBA" id="ARBA00022553"/>
    </source>
</evidence>
<keyword evidence="6" id="KW-1003">Cell membrane</keyword>
<keyword evidence="13" id="KW-0067">ATP-binding</keyword>
<keyword evidence="17" id="KW-0924">Ammonia transport</keyword>
<dbReference type="GO" id="GO:0008519">
    <property type="term" value="F:ammonium channel activity"/>
    <property type="evidence" value="ECO:0007669"/>
    <property type="project" value="InterPro"/>
</dbReference>
<dbReference type="PROSITE" id="PS50112">
    <property type="entry name" value="PAS"/>
    <property type="match status" value="1"/>
</dbReference>
<dbReference type="SUPFAM" id="SSF111352">
    <property type="entry name" value="Ammonium transporter"/>
    <property type="match status" value="1"/>
</dbReference>
<keyword evidence="9" id="KW-0808">Transferase</keyword>
<evidence type="ECO:0000256" key="9">
    <source>
        <dbReference type="ARBA" id="ARBA00022679"/>
    </source>
</evidence>
<keyword evidence="10 23" id="KW-0812">Transmembrane</keyword>
<evidence type="ECO:0000313" key="29">
    <source>
        <dbReference type="Proteomes" id="UP000324479"/>
    </source>
</evidence>
<dbReference type="InterPro" id="IPR000014">
    <property type="entry name" value="PAS"/>
</dbReference>
<dbReference type="Gene3D" id="3.30.450.20">
    <property type="entry name" value="PAS domain"/>
    <property type="match status" value="2"/>
</dbReference>
<keyword evidence="21" id="KW-0175">Coiled coil</keyword>
<dbReference type="PROSITE" id="PS50109">
    <property type="entry name" value="HIS_KIN"/>
    <property type="match status" value="1"/>
</dbReference>
<dbReference type="PROSITE" id="PS50894">
    <property type="entry name" value="HPT"/>
    <property type="match status" value="1"/>
</dbReference>
<feature type="compositionally biased region" description="Polar residues" evidence="22">
    <location>
        <begin position="1145"/>
        <end position="1168"/>
    </location>
</feature>
<sequence>MSCTRRVFSMLDNPLDLTWVLVASALVMLMQAGFCLLESGLVRSKNSINVAMKNIADFCVSAAAFWLLGFGLMFGTSHSGLYGTDHFFCDSEATTKTLAFLVFQSVFCSTAATIVSGAVAERMRFVSYLTLTALIAGLLYPLFGHWAWGGALVGNQPGYLAARGFIDFAGSTVVHSLGGWAALAAVIVLGPRLGRFGTKHRPIHGHSLPMAAVGTLVLWFGWFGFNGGSTLVVSDALPSILLNTNLGAVFGGLAAMCVSSCVERRPVVDHSLNGIIAGLVSVTAGCHLFSPAASALCGAVGGAVCTASTYAMVRMRIDDAIGAVPAHAAAGSWGTVAVALLSAPSQWTTGLSRWQQLGIQIEGIATCFAWAFTGSALVCFALARLGLLRVSKRAEILGLNIAEHQATTELSDLNKEMNLHRRSGVFHRRVSPQRFVELGAIARQYNRVLQRVTVEITKHTKTADRLAEAEARFRSMFENAREGIFQLSPQGRVLLVNRSFAEITGYESPQQVASQVDDAAVDVFEDPRAWQTFTHLLQTNGKVAGFEAEFRRADQKHIWVSINARRVDSASDPYFEGSIVDITDRRNNEILQVEKRRLARLNERLSIEIKERREAELKSRQNEQKFRALFESTRDAILILRNDSIVDCNRAAGRLFKLTNRSSFLGRSLVDLSPPKQPSGASSSGLLKQYAAQAIRKGSQAFDWECQKSDDGTFPCEVVLSVAEIEGETMIQATIHDLTDRQRYVQELTFAKDQAQLANRSKSEFLANISHEIRTPLNGILGFAEVLRRGAGEPGREQEYLDTIHSSGQHLLTLINDILDLTKIEAGRMEIEQTVCSPHAIICEVISILRVIALEKGLSLESVWETEVPETITTDPARLRQLIMNLVGNAIKFTEQGCVKVRASVKLCGEESRFIIEVSDTGIGIDPSNLERIFSPFDQADNSITRRFGGTGLGLAISRAIAQELGGDIQVTSVPDVGSTFRIEVAAGSLKGVAMLSCEQAEAVRSNSLSRRQNLGESRASLEGASILVCDDGETNRQLIGLVLSEDGARVTSCSHGKEAVELLRDTPTEFDLVLMDMQMPVMDGYTATAMLRKEGWDRPVIALTAHAMRGDEEKCINAGCTAYLRKPIDIDELLDSVAAQLSTVSRPKTTRSPGESNSGPESISATASHLPADGIRSTLPMDRPEFRRIVTRFHEKLSDRVIDMRQSIQQGDHGELAAQAHWLKGSGGTMGFGCLTESAERLESFAKAEDGRGALKALEEIEGLLRRMDVPDPDDDLPA</sequence>
<dbReference type="InterPro" id="IPR001905">
    <property type="entry name" value="Ammonium_transpt"/>
</dbReference>
<feature type="transmembrane region" description="Helical" evidence="23">
    <location>
        <begin position="168"/>
        <end position="191"/>
    </location>
</feature>
<evidence type="ECO:0000256" key="15">
    <source>
        <dbReference type="ARBA" id="ARBA00023012"/>
    </source>
</evidence>
<keyword evidence="12" id="KW-0418">Kinase</keyword>
<dbReference type="InterPro" id="IPR029020">
    <property type="entry name" value="Ammonium/urea_transptr"/>
</dbReference>
<dbReference type="Proteomes" id="UP000324479">
    <property type="component" value="Unassembled WGS sequence"/>
</dbReference>
<dbReference type="InterPro" id="IPR036641">
    <property type="entry name" value="HPT_dom_sf"/>
</dbReference>
<dbReference type="PANTHER" id="PTHR43047">
    <property type="entry name" value="TWO-COMPONENT HISTIDINE PROTEIN KINASE"/>
    <property type="match status" value="1"/>
</dbReference>
<dbReference type="AlphaFoldDB" id="A0A5M6DD94"/>
<evidence type="ECO:0000256" key="11">
    <source>
        <dbReference type="ARBA" id="ARBA00022741"/>
    </source>
</evidence>
<reference evidence="28 29" key="1">
    <citation type="submission" date="2019-08" db="EMBL/GenBank/DDBJ databases">
        <authorList>
            <person name="Dhanesh K."/>
            <person name="Kumar G."/>
            <person name="Sasikala C."/>
            <person name="Venkata Ramana C."/>
        </authorList>
    </citation>
    <scope>NUCLEOTIDE SEQUENCE [LARGE SCALE GENOMIC DNA]</scope>
    <source>
        <strain evidence="28 29">JC645</strain>
    </source>
</reference>
<evidence type="ECO:0000256" key="13">
    <source>
        <dbReference type="ARBA" id="ARBA00022840"/>
    </source>
</evidence>
<evidence type="ECO:0000256" key="10">
    <source>
        <dbReference type="ARBA" id="ARBA00022692"/>
    </source>
</evidence>
<feature type="region of interest" description="Disordered" evidence="22">
    <location>
        <begin position="1145"/>
        <end position="1179"/>
    </location>
</feature>
<dbReference type="InterPro" id="IPR018047">
    <property type="entry name" value="Ammonium_transpt_CS"/>
</dbReference>
<dbReference type="SMART" id="SM00387">
    <property type="entry name" value="HATPase_c"/>
    <property type="match status" value="1"/>
</dbReference>
<dbReference type="Pfam" id="PF02518">
    <property type="entry name" value="HATPase_c"/>
    <property type="match status" value="1"/>
</dbReference>
<dbReference type="InterPro" id="IPR035965">
    <property type="entry name" value="PAS-like_dom_sf"/>
</dbReference>
<keyword evidence="15" id="KW-0902">Two-component regulatory system</keyword>
<dbReference type="SUPFAM" id="SSF55874">
    <property type="entry name" value="ATPase domain of HSP90 chaperone/DNA topoisomerase II/histidine kinase"/>
    <property type="match status" value="1"/>
</dbReference>
<feature type="domain" description="Response regulatory" evidence="25">
    <location>
        <begin position="1026"/>
        <end position="1142"/>
    </location>
</feature>
<evidence type="ECO:0000256" key="16">
    <source>
        <dbReference type="ARBA" id="ARBA00023136"/>
    </source>
</evidence>
<dbReference type="InterPro" id="IPR005467">
    <property type="entry name" value="His_kinase_dom"/>
</dbReference>
<proteinExistence type="inferred from homology"/>
<keyword evidence="5" id="KW-0813">Transport</keyword>
<feature type="transmembrane region" description="Helical" evidence="23">
    <location>
        <begin position="320"/>
        <end position="343"/>
    </location>
</feature>
<dbReference type="Pfam" id="PF00072">
    <property type="entry name" value="Response_reg"/>
    <property type="match status" value="1"/>
</dbReference>
<comment type="similarity">
    <text evidence="3">Belongs to the ammonia transporter channel (TC 1.A.11.2) family.</text>
</comment>
<dbReference type="SUPFAM" id="SSF52172">
    <property type="entry name" value="CheY-like"/>
    <property type="match status" value="1"/>
</dbReference>
<dbReference type="InterPro" id="IPR036097">
    <property type="entry name" value="HisK_dim/P_sf"/>
</dbReference>
<feature type="transmembrane region" description="Helical" evidence="23">
    <location>
        <begin position="237"/>
        <end position="258"/>
    </location>
</feature>
<dbReference type="PROSITE" id="PS50110">
    <property type="entry name" value="RESPONSE_REGULATORY"/>
    <property type="match status" value="1"/>
</dbReference>
<dbReference type="InterPro" id="IPR011006">
    <property type="entry name" value="CheY-like_superfamily"/>
</dbReference>
<comment type="catalytic activity">
    <reaction evidence="1">
        <text>ATP + protein L-histidine = ADP + protein N-phospho-L-histidine.</text>
        <dbReference type="EC" id="2.7.13.3"/>
    </reaction>
</comment>
<dbReference type="InterPro" id="IPR003594">
    <property type="entry name" value="HATPase_dom"/>
</dbReference>
<dbReference type="Pfam" id="PF00512">
    <property type="entry name" value="HisKA"/>
    <property type="match status" value="1"/>
</dbReference>
<dbReference type="InterPro" id="IPR024041">
    <property type="entry name" value="NH4_transpt_AmtB-like_dom"/>
</dbReference>
<accession>A0A5M6DD94</accession>
<feature type="domain" description="PAS" evidence="26">
    <location>
        <begin position="469"/>
        <end position="510"/>
    </location>
</feature>
<evidence type="ECO:0000256" key="5">
    <source>
        <dbReference type="ARBA" id="ARBA00022448"/>
    </source>
</evidence>
<comment type="subcellular location">
    <subcellularLocation>
        <location evidence="2">Cell inner membrane</location>
        <topology evidence="2">Multi-pass membrane protein</topology>
    </subcellularLocation>
</comment>
<evidence type="ECO:0000259" key="27">
    <source>
        <dbReference type="PROSITE" id="PS50894"/>
    </source>
</evidence>
<feature type="transmembrane region" description="Helical" evidence="23">
    <location>
        <begin position="98"/>
        <end position="119"/>
    </location>
</feature>
<dbReference type="InterPro" id="IPR003661">
    <property type="entry name" value="HisK_dim/P_dom"/>
</dbReference>
<dbReference type="SMART" id="SM00091">
    <property type="entry name" value="PAS"/>
    <property type="match status" value="2"/>
</dbReference>
<name>A0A5M6DD94_9BACT</name>
<dbReference type="PROSITE" id="PS01219">
    <property type="entry name" value="AMMONIUM_TRANSP"/>
    <property type="match status" value="1"/>
</dbReference>
<evidence type="ECO:0000256" key="7">
    <source>
        <dbReference type="ARBA" id="ARBA00022519"/>
    </source>
</evidence>
<evidence type="ECO:0000259" key="26">
    <source>
        <dbReference type="PROSITE" id="PS50112"/>
    </source>
</evidence>
<evidence type="ECO:0000256" key="23">
    <source>
        <dbReference type="SAM" id="Phobius"/>
    </source>
</evidence>
<dbReference type="SUPFAM" id="SSF47384">
    <property type="entry name" value="Homodimeric domain of signal transducing histidine kinase"/>
    <property type="match status" value="1"/>
</dbReference>
<dbReference type="FunFam" id="3.30.565.10:FF:000010">
    <property type="entry name" value="Sensor histidine kinase RcsC"/>
    <property type="match status" value="1"/>
</dbReference>
<feature type="transmembrane region" description="Helical" evidence="23">
    <location>
        <begin position="363"/>
        <end position="383"/>
    </location>
</feature>
<dbReference type="InterPro" id="IPR001789">
    <property type="entry name" value="Sig_transdc_resp-reg_receiver"/>
</dbReference>
<evidence type="ECO:0000256" key="14">
    <source>
        <dbReference type="ARBA" id="ARBA00022989"/>
    </source>
</evidence>
<keyword evidence="7" id="KW-0997">Cell inner membrane</keyword>
<dbReference type="SMART" id="SM00388">
    <property type="entry name" value="HisKA"/>
    <property type="match status" value="1"/>
</dbReference>
<dbReference type="CDD" id="cd00130">
    <property type="entry name" value="PAS"/>
    <property type="match status" value="2"/>
</dbReference>
<keyword evidence="29" id="KW-1185">Reference proteome</keyword>
<feature type="transmembrane region" description="Helical" evidence="23">
    <location>
        <begin position="203"/>
        <end position="225"/>
    </location>
</feature>
<dbReference type="Pfam" id="PF13426">
    <property type="entry name" value="PAS_9"/>
    <property type="match status" value="2"/>
</dbReference>
<evidence type="ECO:0000256" key="4">
    <source>
        <dbReference type="ARBA" id="ARBA00012438"/>
    </source>
</evidence>
<dbReference type="Gene3D" id="1.10.287.130">
    <property type="match status" value="1"/>
</dbReference>
<feature type="transmembrane region" description="Helical" evidence="23">
    <location>
        <begin position="126"/>
        <end position="148"/>
    </location>
</feature>
<feature type="modified residue" description="4-aspartylphosphate" evidence="20">
    <location>
        <position position="1077"/>
    </location>
</feature>
<keyword evidence="18" id="KW-0131">Cell cycle</keyword>
<dbReference type="Gene3D" id="1.10.3430.10">
    <property type="entry name" value="Ammonium transporter AmtB like domains"/>
    <property type="match status" value="1"/>
</dbReference>
<dbReference type="CDD" id="cd17546">
    <property type="entry name" value="REC_hyHK_CKI1_RcsC-like"/>
    <property type="match status" value="1"/>
</dbReference>
<evidence type="ECO:0000256" key="3">
    <source>
        <dbReference type="ARBA" id="ARBA00005887"/>
    </source>
</evidence>
<dbReference type="EC" id="2.7.13.3" evidence="4"/>
<dbReference type="GO" id="GO:0005886">
    <property type="term" value="C:plasma membrane"/>
    <property type="evidence" value="ECO:0007669"/>
    <property type="project" value="UniProtKB-SubCell"/>
</dbReference>
<gene>
    <name evidence="28" type="primary">amt</name>
    <name evidence="28" type="ORF">FYK55_07840</name>
</gene>
<feature type="domain" description="HPt" evidence="27">
    <location>
        <begin position="1183"/>
        <end position="1280"/>
    </location>
</feature>
<evidence type="ECO:0000256" key="21">
    <source>
        <dbReference type="SAM" id="Coils"/>
    </source>
</evidence>
<dbReference type="CDD" id="cd00082">
    <property type="entry name" value="HisKA"/>
    <property type="match status" value="1"/>
</dbReference>
<dbReference type="GO" id="GO:0000155">
    <property type="term" value="F:phosphorelay sensor kinase activity"/>
    <property type="evidence" value="ECO:0007669"/>
    <property type="project" value="InterPro"/>
</dbReference>
<evidence type="ECO:0000256" key="1">
    <source>
        <dbReference type="ARBA" id="ARBA00000085"/>
    </source>
</evidence>
<dbReference type="Pfam" id="PF01627">
    <property type="entry name" value="Hpt"/>
    <property type="match status" value="1"/>
</dbReference>
<evidence type="ECO:0000256" key="18">
    <source>
        <dbReference type="ARBA" id="ARBA00023306"/>
    </source>
</evidence>
<dbReference type="SUPFAM" id="SSF47226">
    <property type="entry name" value="Histidine-containing phosphotransfer domain, HPT domain"/>
    <property type="match status" value="1"/>
</dbReference>
<keyword evidence="14 23" id="KW-1133">Transmembrane helix</keyword>
<feature type="domain" description="Histidine kinase" evidence="24">
    <location>
        <begin position="768"/>
        <end position="989"/>
    </location>
</feature>
<evidence type="ECO:0000256" key="6">
    <source>
        <dbReference type="ARBA" id="ARBA00022475"/>
    </source>
</evidence>